<dbReference type="InParanoid" id="E2BSU3"/>
<accession>E2BSU3</accession>
<dbReference type="EMBL" id="GL450269">
    <property type="protein sequence ID" value="EFN81235.1"/>
    <property type="molecule type" value="Genomic_DNA"/>
</dbReference>
<keyword evidence="3" id="KW-1185">Reference proteome</keyword>
<evidence type="ECO:0000256" key="1">
    <source>
        <dbReference type="SAM" id="MobiDB-lite"/>
    </source>
</evidence>
<proteinExistence type="predicted"/>
<sequence length="64" mass="7261">MSSGRRAVRPVRQLSLQQPTPRRQHIRRQRSAEDDKSLQIYANPIARGRLAGNGAEKPKVCQLI</sequence>
<dbReference type="STRING" id="610380.E2BSU3"/>
<organism evidence="3">
    <name type="scientific">Harpegnathos saltator</name>
    <name type="common">Jerdon's jumping ant</name>
    <dbReference type="NCBI Taxonomy" id="610380"/>
    <lineage>
        <taxon>Eukaryota</taxon>
        <taxon>Metazoa</taxon>
        <taxon>Ecdysozoa</taxon>
        <taxon>Arthropoda</taxon>
        <taxon>Hexapoda</taxon>
        <taxon>Insecta</taxon>
        <taxon>Pterygota</taxon>
        <taxon>Neoptera</taxon>
        <taxon>Endopterygota</taxon>
        <taxon>Hymenoptera</taxon>
        <taxon>Apocrita</taxon>
        <taxon>Aculeata</taxon>
        <taxon>Formicoidea</taxon>
        <taxon>Formicidae</taxon>
        <taxon>Ponerinae</taxon>
        <taxon>Ponerini</taxon>
        <taxon>Harpegnathos</taxon>
    </lineage>
</organism>
<name>E2BSU3_HARSA</name>
<dbReference type="Proteomes" id="UP000008237">
    <property type="component" value="Unassembled WGS sequence"/>
</dbReference>
<evidence type="ECO:0000313" key="2">
    <source>
        <dbReference type="EMBL" id="EFN81235.1"/>
    </source>
</evidence>
<feature type="region of interest" description="Disordered" evidence="1">
    <location>
        <begin position="1"/>
        <end position="40"/>
    </location>
</feature>
<gene>
    <name evidence="2" type="ORF">EAI_04194</name>
</gene>
<protein>
    <submittedName>
        <fullName evidence="2">Uncharacterized protein</fullName>
    </submittedName>
</protein>
<dbReference type="OrthoDB" id="7663415at2759"/>
<reference evidence="2 3" key="1">
    <citation type="journal article" date="2010" name="Science">
        <title>Genomic comparison of the ants Camponotus floridanus and Harpegnathos saltator.</title>
        <authorList>
            <person name="Bonasio R."/>
            <person name="Zhang G."/>
            <person name="Ye C."/>
            <person name="Mutti N.S."/>
            <person name="Fang X."/>
            <person name="Qin N."/>
            <person name="Donahue G."/>
            <person name="Yang P."/>
            <person name="Li Q."/>
            <person name="Li C."/>
            <person name="Zhang P."/>
            <person name="Huang Z."/>
            <person name="Berger S.L."/>
            <person name="Reinberg D."/>
            <person name="Wang J."/>
            <person name="Liebig J."/>
        </authorList>
    </citation>
    <scope>NUCLEOTIDE SEQUENCE [LARGE SCALE GENOMIC DNA]</scope>
    <source>
        <strain evidence="2 3">R22 G/1</strain>
    </source>
</reference>
<dbReference type="AlphaFoldDB" id="E2BSU3"/>
<evidence type="ECO:0000313" key="3">
    <source>
        <dbReference type="Proteomes" id="UP000008237"/>
    </source>
</evidence>